<dbReference type="OrthoDB" id="43654at2759"/>
<dbReference type="InterPro" id="IPR017853">
    <property type="entry name" value="GH"/>
</dbReference>
<dbReference type="Gene3D" id="3.20.20.80">
    <property type="entry name" value="Glycosidases"/>
    <property type="match status" value="1"/>
</dbReference>
<name>A0A8J1THT1_OWEFU</name>
<dbReference type="PANTHER" id="PTHR34154:SF3">
    <property type="entry name" value="ALKALI-SENSITIVE LINKAGE PROTEIN 1"/>
    <property type="match status" value="1"/>
</dbReference>
<sequence>MKVVALVLLLSILAEGAPSTKKGLCVSPRIYECQDLAQFTTIVWWYDWSLLPAYLRNTNCTNTPTQERVPMQWGWWRSTNITGRVPEDATYVLGFNEPNHREQANMTPQKAAEYWPRLEAAVGNKILVSPSAANCGGGTERCVSSTIEWFDEFFRLCNGCRVDYLATHHYHCNADATMAYLRSLYARYGKKIWLTEFACPNTDSFARVSRYMTNILPQLEAADFVYRYSWFNSRIENSSNRFVRNINRLLTPGRAELTRLGRQYNNFQPA</sequence>
<dbReference type="EMBL" id="CAIIXF020000002">
    <property type="protein sequence ID" value="CAH1777737.1"/>
    <property type="molecule type" value="Genomic_DNA"/>
</dbReference>
<dbReference type="AlphaFoldDB" id="A0A8J1THT1"/>
<protein>
    <recommendedName>
        <fullName evidence="1">Asl1-like glycosyl hydrolase catalytic domain-containing protein</fullName>
    </recommendedName>
</protein>
<organism evidence="2 3">
    <name type="scientific">Owenia fusiformis</name>
    <name type="common">Polychaete worm</name>
    <dbReference type="NCBI Taxonomy" id="6347"/>
    <lineage>
        <taxon>Eukaryota</taxon>
        <taxon>Metazoa</taxon>
        <taxon>Spiralia</taxon>
        <taxon>Lophotrochozoa</taxon>
        <taxon>Annelida</taxon>
        <taxon>Polychaeta</taxon>
        <taxon>Sedentaria</taxon>
        <taxon>Canalipalpata</taxon>
        <taxon>Sabellida</taxon>
        <taxon>Oweniida</taxon>
        <taxon>Oweniidae</taxon>
        <taxon>Owenia</taxon>
    </lineage>
</organism>
<comment type="caution">
    <text evidence="2">The sequence shown here is derived from an EMBL/GenBank/DDBJ whole genome shotgun (WGS) entry which is preliminary data.</text>
</comment>
<evidence type="ECO:0000313" key="3">
    <source>
        <dbReference type="Proteomes" id="UP000749559"/>
    </source>
</evidence>
<keyword evidence="3" id="KW-1185">Reference proteome</keyword>
<dbReference type="PANTHER" id="PTHR34154">
    <property type="entry name" value="ALKALI-SENSITIVE LINKAGE PROTEIN 1"/>
    <property type="match status" value="1"/>
</dbReference>
<dbReference type="Pfam" id="PF11790">
    <property type="entry name" value="Glyco_hydro_cc"/>
    <property type="match status" value="1"/>
</dbReference>
<dbReference type="InterPro" id="IPR053183">
    <property type="entry name" value="ASL1"/>
</dbReference>
<dbReference type="InterPro" id="IPR024655">
    <property type="entry name" value="Asl1_glyco_hydro_catalytic"/>
</dbReference>
<proteinExistence type="predicted"/>
<evidence type="ECO:0000313" key="2">
    <source>
        <dbReference type="EMBL" id="CAH1777737.1"/>
    </source>
</evidence>
<gene>
    <name evidence="2" type="ORF">OFUS_LOCUS4737</name>
</gene>
<dbReference type="Proteomes" id="UP000749559">
    <property type="component" value="Unassembled WGS sequence"/>
</dbReference>
<feature type="domain" description="Asl1-like glycosyl hydrolase catalytic" evidence="1">
    <location>
        <begin position="33"/>
        <end position="264"/>
    </location>
</feature>
<reference evidence="2" key="1">
    <citation type="submission" date="2022-03" db="EMBL/GenBank/DDBJ databases">
        <authorList>
            <person name="Martin C."/>
        </authorList>
    </citation>
    <scope>NUCLEOTIDE SEQUENCE</scope>
</reference>
<evidence type="ECO:0000259" key="1">
    <source>
        <dbReference type="Pfam" id="PF11790"/>
    </source>
</evidence>
<dbReference type="SUPFAM" id="SSF51445">
    <property type="entry name" value="(Trans)glycosidases"/>
    <property type="match status" value="1"/>
</dbReference>
<accession>A0A8J1THT1</accession>